<dbReference type="InParanoid" id="A0A068VQE1"/>
<feature type="non-terminal residue" evidence="2">
    <location>
        <position position="198"/>
    </location>
</feature>
<dbReference type="InterPro" id="IPR004014">
    <property type="entry name" value="ATPase_P-typ_cation-transptr_N"/>
</dbReference>
<proteinExistence type="predicted"/>
<feature type="domain" description="Cation-transporting P-type ATPase N-terminal" evidence="1">
    <location>
        <begin position="147"/>
        <end position="192"/>
    </location>
</feature>
<dbReference type="STRING" id="49390.A0A068VQE1"/>
<dbReference type="Gramene" id="CDP21948">
    <property type="protein sequence ID" value="CDP21948"/>
    <property type="gene ID" value="GSCOC_T00012899001"/>
</dbReference>
<keyword evidence="3" id="KW-1185">Reference proteome</keyword>
<dbReference type="PhylomeDB" id="A0A068VQE1"/>
<name>A0A068VQE1_COFCA</name>
<dbReference type="AlphaFoldDB" id="A0A068VQE1"/>
<organism evidence="2 3">
    <name type="scientific">Coffea canephora</name>
    <name type="common">Robusta coffee</name>
    <dbReference type="NCBI Taxonomy" id="49390"/>
    <lineage>
        <taxon>Eukaryota</taxon>
        <taxon>Viridiplantae</taxon>
        <taxon>Streptophyta</taxon>
        <taxon>Embryophyta</taxon>
        <taxon>Tracheophyta</taxon>
        <taxon>Spermatophyta</taxon>
        <taxon>Magnoliopsida</taxon>
        <taxon>eudicotyledons</taxon>
        <taxon>Gunneridae</taxon>
        <taxon>Pentapetalae</taxon>
        <taxon>asterids</taxon>
        <taxon>lamiids</taxon>
        <taxon>Gentianales</taxon>
        <taxon>Rubiaceae</taxon>
        <taxon>Ixoroideae</taxon>
        <taxon>Gardenieae complex</taxon>
        <taxon>Bertiereae - Coffeeae clade</taxon>
        <taxon>Coffeeae</taxon>
        <taxon>Coffea</taxon>
    </lineage>
</organism>
<evidence type="ECO:0000313" key="2">
    <source>
        <dbReference type="EMBL" id="CDP21948.1"/>
    </source>
</evidence>
<dbReference type="Pfam" id="PF00690">
    <property type="entry name" value="Cation_ATPase_N"/>
    <property type="match status" value="1"/>
</dbReference>
<reference evidence="3" key="1">
    <citation type="journal article" date="2014" name="Science">
        <title>The coffee genome provides insight into the convergent evolution of caffeine biosynthesis.</title>
        <authorList>
            <person name="Denoeud F."/>
            <person name="Carretero-Paulet L."/>
            <person name="Dereeper A."/>
            <person name="Droc G."/>
            <person name="Guyot R."/>
            <person name="Pietrella M."/>
            <person name="Zheng C."/>
            <person name="Alberti A."/>
            <person name="Anthony F."/>
            <person name="Aprea G."/>
            <person name="Aury J.M."/>
            <person name="Bento P."/>
            <person name="Bernard M."/>
            <person name="Bocs S."/>
            <person name="Campa C."/>
            <person name="Cenci A."/>
            <person name="Combes M.C."/>
            <person name="Crouzillat D."/>
            <person name="Da Silva C."/>
            <person name="Daddiego L."/>
            <person name="De Bellis F."/>
            <person name="Dussert S."/>
            <person name="Garsmeur O."/>
            <person name="Gayraud T."/>
            <person name="Guignon V."/>
            <person name="Jahn K."/>
            <person name="Jamilloux V."/>
            <person name="Joet T."/>
            <person name="Labadie K."/>
            <person name="Lan T."/>
            <person name="Leclercq J."/>
            <person name="Lepelley M."/>
            <person name="Leroy T."/>
            <person name="Li L.T."/>
            <person name="Librado P."/>
            <person name="Lopez L."/>
            <person name="Munoz A."/>
            <person name="Noel B."/>
            <person name="Pallavicini A."/>
            <person name="Perrotta G."/>
            <person name="Poncet V."/>
            <person name="Pot D."/>
            <person name="Priyono X."/>
            <person name="Rigoreau M."/>
            <person name="Rouard M."/>
            <person name="Rozas J."/>
            <person name="Tranchant-Dubreuil C."/>
            <person name="VanBuren R."/>
            <person name="Zhang Q."/>
            <person name="Andrade A.C."/>
            <person name="Argout X."/>
            <person name="Bertrand B."/>
            <person name="de Kochko A."/>
            <person name="Graziosi G."/>
            <person name="Henry R.J."/>
            <person name="Jayarama X."/>
            <person name="Ming R."/>
            <person name="Nagai C."/>
            <person name="Rounsley S."/>
            <person name="Sankoff D."/>
            <person name="Giuliano G."/>
            <person name="Albert V.A."/>
            <person name="Wincker P."/>
            <person name="Lashermes P."/>
        </authorList>
    </citation>
    <scope>NUCLEOTIDE SEQUENCE [LARGE SCALE GENOMIC DNA]</scope>
    <source>
        <strain evidence="3">cv. DH200-94</strain>
    </source>
</reference>
<evidence type="ECO:0000313" key="3">
    <source>
        <dbReference type="Proteomes" id="UP000295252"/>
    </source>
</evidence>
<sequence length="198" mass="22095">MSDASEASFNAVESPLLPTRAQKRCQVQKRWRVVSITVRSIRRFSSVKEEVVVNEGVELTPIVFDAQKRLRAFWTTLCSINAFCRAKDIAAENQSRLLDNPLPSPCDTVIDVMPERLSEPTPVKKIVTPECLSELARRKNSEQLHQLGGVPGVASYLKSNAESGIQGDDEEIARRRHNFGSNTIQKPTPKTLPIVLET</sequence>
<gene>
    <name evidence="2" type="ORF">GSCOC_T00012899001</name>
</gene>
<accession>A0A068VQE1</accession>
<dbReference type="OMA" id="RWRCAFT"/>
<dbReference type="Proteomes" id="UP000295252">
    <property type="component" value="Unassembled WGS sequence"/>
</dbReference>
<protein>
    <submittedName>
        <fullName evidence="2">DH200=94 genomic scaffold, scaffold_8140</fullName>
    </submittedName>
</protein>
<evidence type="ECO:0000259" key="1">
    <source>
        <dbReference type="Pfam" id="PF00690"/>
    </source>
</evidence>
<dbReference type="EMBL" id="HG747224">
    <property type="protein sequence ID" value="CDP21948.1"/>
    <property type="molecule type" value="Genomic_DNA"/>
</dbReference>